<keyword evidence="5 8" id="KW-0863">Zinc-finger</keyword>
<accession>A0A553RLT1</accession>
<dbReference type="GO" id="GO:0032259">
    <property type="term" value="P:methylation"/>
    <property type="evidence" value="ECO:0007669"/>
    <property type="project" value="UniProtKB-KW"/>
</dbReference>
<reference evidence="11 12" key="1">
    <citation type="journal article" date="2019" name="Sci. Data">
        <title>Hybrid genome assembly and annotation of Danionella translucida.</title>
        <authorList>
            <person name="Kadobianskyi M."/>
            <person name="Schulze L."/>
            <person name="Schuelke M."/>
            <person name="Judkewitz B."/>
        </authorList>
    </citation>
    <scope>NUCLEOTIDE SEQUENCE [LARGE SCALE GENOMIC DNA]</scope>
    <source>
        <strain evidence="11 12">Bolton</strain>
    </source>
</reference>
<dbReference type="SUPFAM" id="SSF82199">
    <property type="entry name" value="SET domain"/>
    <property type="match status" value="2"/>
</dbReference>
<evidence type="ECO:0000313" key="11">
    <source>
        <dbReference type="EMBL" id="TRZ03143.1"/>
    </source>
</evidence>
<proteinExistence type="predicted"/>
<dbReference type="Pfam" id="PF00856">
    <property type="entry name" value="SET"/>
    <property type="match status" value="1"/>
</dbReference>
<dbReference type="Gene3D" id="6.10.140.2220">
    <property type="match status" value="1"/>
</dbReference>
<dbReference type="PROSITE" id="PS50865">
    <property type="entry name" value="ZF_MYND_2"/>
    <property type="match status" value="1"/>
</dbReference>
<name>A0A553RLT1_9TELE</name>
<feature type="domain" description="SET" evidence="9">
    <location>
        <begin position="2"/>
        <end position="364"/>
    </location>
</feature>
<dbReference type="Gene3D" id="1.10.220.160">
    <property type="match status" value="1"/>
</dbReference>
<dbReference type="Gene3D" id="1.25.40.10">
    <property type="entry name" value="Tetratricopeptide repeat domain"/>
    <property type="match status" value="1"/>
</dbReference>
<dbReference type="InterPro" id="IPR046341">
    <property type="entry name" value="SET_dom_sf"/>
</dbReference>
<evidence type="ECO:0000256" key="1">
    <source>
        <dbReference type="ARBA" id="ARBA00012182"/>
    </source>
</evidence>
<keyword evidence="6" id="KW-0862">Zinc</keyword>
<dbReference type="PROSITE" id="PS50280">
    <property type="entry name" value="SET"/>
    <property type="match status" value="1"/>
</dbReference>
<dbReference type="PANTHER" id="PTHR12197">
    <property type="entry name" value="HISTONE-LYSINE N-METHYLTRANSFERASE SMYD"/>
    <property type="match status" value="1"/>
</dbReference>
<gene>
    <name evidence="11" type="ORF">DNTS_014537</name>
</gene>
<dbReference type="EMBL" id="SRMA01015356">
    <property type="protein sequence ID" value="TRZ03143.1"/>
    <property type="molecule type" value="Genomic_DNA"/>
</dbReference>
<keyword evidence="2" id="KW-0808">Transferase</keyword>
<dbReference type="SMART" id="SM00317">
    <property type="entry name" value="SET"/>
    <property type="match status" value="1"/>
</dbReference>
<dbReference type="InterPro" id="IPR002893">
    <property type="entry name" value="Znf_MYND"/>
</dbReference>
<dbReference type="FunFam" id="1.25.40.10:FF:000132">
    <property type="entry name" value="Histone-lysine N-methyltransferase SMYD1 isoform 1"/>
    <property type="match status" value="1"/>
</dbReference>
<evidence type="ECO:0000256" key="7">
    <source>
        <dbReference type="ARBA" id="ARBA00047571"/>
    </source>
</evidence>
<dbReference type="Pfam" id="PF01753">
    <property type="entry name" value="zf-MYND"/>
    <property type="match status" value="1"/>
</dbReference>
<sequence length="595" mass="67876">MEFVEVFDSPGKGRGLRATKELWAGDVLFAEAPLASVVCDSHASSVCHSCFRRQEKLQRCGQCRFAQYCDRTCQRAAWEEHKQECGAIKGYDKAPNENIRLAARILWRVDKEGSVVSDLQLSTLDEMEDHICDMSPDDLKEFKVDIHNFLDYWPRSSKPHTVDTVSHVLGVINCNGFMVSDQRGLQAVGVGLFPNLCLVNHDCWPNCTVILNNGKQSSAKHDKAALPQESEHVRDISERLLVCLSVSRPSIHSITLRRGGFVLFISLLSSISHFKTYFIVHTIILTFNFTPRINHPEKQEFLAPMSSGLFGFLWCIGDSQFPTGVERMLNLSLSPCVCVCVCVRIELRALGKINPGEEVTVSYVDFLNLSEDRKRLLKQQYFFDCTCEYCTNKTKDDLKMGGAEVEGVKVPEEKVKEITDYSRRMLEKMEKARMDANYNEVVKICRDCVEKQENVLADTHIYQLRIWSTLSEVLSYLQFFEEAATFARKMVEGYIKLYHPNSAQLGMATMRAGVTHWQAGLIELAHSMICKAFAILMITHGPIHPITKDLEMELRMFQQNEYVYQSMREAALQNQPMRMMAEPANEGIKNLFRRK</sequence>
<evidence type="ECO:0000256" key="5">
    <source>
        <dbReference type="ARBA" id="ARBA00022771"/>
    </source>
</evidence>
<dbReference type="Proteomes" id="UP000316079">
    <property type="component" value="Unassembled WGS sequence"/>
</dbReference>
<evidence type="ECO:0000256" key="4">
    <source>
        <dbReference type="ARBA" id="ARBA00022723"/>
    </source>
</evidence>
<evidence type="ECO:0000256" key="8">
    <source>
        <dbReference type="PROSITE-ProRule" id="PRU00134"/>
    </source>
</evidence>
<evidence type="ECO:0000259" key="10">
    <source>
        <dbReference type="PROSITE" id="PS50865"/>
    </source>
</evidence>
<dbReference type="Gene3D" id="2.170.270.10">
    <property type="entry name" value="SET domain"/>
    <property type="match status" value="1"/>
</dbReference>
<evidence type="ECO:0000256" key="3">
    <source>
        <dbReference type="ARBA" id="ARBA00022691"/>
    </source>
</evidence>
<keyword evidence="12" id="KW-1185">Reference proteome</keyword>
<feature type="domain" description="MYND-type" evidence="10">
    <location>
        <begin position="47"/>
        <end position="85"/>
    </location>
</feature>
<dbReference type="OrthoDB" id="1028014at2759"/>
<dbReference type="EC" id="2.1.1.354" evidence="1"/>
<organism evidence="11 12">
    <name type="scientific">Danionella cerebrum</name>
    <dbReference type="NCBI Taxonomy" id="2873325"/>
    <lineage>
        <taxon>Eukaryota</taxon>
        <taxon>Metazoa</taxon>
        <taxon>Chordata</taxon>
        <taxon>Craniata</taxon>
        <taxon>Vertebrata</taxon>
        <taxon>Euteleostomi</taxon>
        <taxon>Actinopterygii</taxon>
        <taxon>Neopterygii</taxon>
        <taxon>Teleostei</taxon>
        <taxon>Ostariophysi</taxon>
        <taxon>Cypriniformes</taxon>
        <taxon>Danionidae</taxon>
        <taxon>Danioninae</taxon>
        <taxon>Danionella</taxon>
    </lineage>
</organism>
<dbReference type="FunFam" id="6.10.140.2220:FF:000005">
    <property type="entry name" value="Histone-lysine N-methyltransferase SMYD1 isoform 1"/>
    <property type="match status" value="1"/>
</dbReference>
<evidence type="ECO:0000256" key="2">
    <source>
        <dbReference type="ARBA" id="ARBA00022603"/>
    </source>
</evidence>
<dbReference type="InterPro" id="IPR050869">
    <property type="entry name" value="H3K4_H4K5_MeTrfase"/>
</dbReference>
<dbReference type="GO" id="GO:0140999">
    <property type="term" value="F:histone H3K4 trimethyltransferase activity"/>
    <property type="evidence" value="ECO:0007669"/>
    <property type="project" value="UniProtKB-EC"/>
</dbReference>
<dbReference type="InterPro" id="IPR001214">
    <property type="entry name" value="SET_dom"/>
</dbReference>
<dbReference type="InterPro" id="IPR011990">
    <property type="entry name" value="TPR-like_helical_dom_sf"/>
</dbReference>
<dbReference type="GO" id="GO:0008270">
    <property type="term" value="F:zinc ion binding"/>
    <property type="evidence" value="ECO:0007669"/>
    <property type="project" value="UniProtKB-KW"/>
</dbReference>
<evidence type="ECO:0000259" key="9">
    <source>
        <dbReference type="PROSITE" id="PS50280"/>
    </source>
</evidence>
<keyword evidence="2" id="KW-0489">Methyltransferase</keyword>
<dbReference type="PANTHER" id="PTHR12197:SF184">
    <property type="entry name" value="HISTONE-LYSINE N-METHYLTRANSFERASE SMYD1"/>
    <property type="match status" value="1"/>
</dbReference>
<keyword evidence="4" id="KW-0479">Metal-binding</keyword>
<dbReference type="GO" id="GO:0005634">
    <property type="term" value="C:nucleus"/>
    <property type="evidence" value="ECO:0007669"/>
    <property type="project" value="TreeGrafter"/>
</dbReference>
<dbReference type="AlphaFoldDB" id="A0A553RLT1"/>
<comment type="caution">
    <text evidence="11">The sequence shown here is derived from an EMBL/GenBank/DDBJ whole genome shotgun (WGS) entry which is preliminary data.</text>
</comment>
<protein>
    <recommendedName>
        <fullName evidence="1">[histone H3]-lysine(4) N-trimethyltransferase</fullName>
        <ecNumber evidence="1">2.1.1.354</ecNumber>
    </recommendedName>
</protein>
<comment type="catalytic activity">
    <reaction evidence="7">
        <text>L-lysyl(4)-[histone H3] + 3 S-adenosyl-L-methionine = N(6),N(6),N(6)-trimethyl-L-lysyl(4)-[histone H3] + 3 S-adenosyl-L-homocysteine + 3 H(+)</text>
        <dbReference type="Rhea" id="RHEA:60260"/>
        <dbReference type="Rhea" id="RHEA-COMP:15537"/>
        <dbReference type="Rhea" id="RHEA-COMP:15547"/>
        <dbReference type="ChEBI" id="CHEBI:15378"/>
        <dbReference type="ChEBI" id="CHEBI:29969"/>
        <dbReference type="ChEBI" id="CHEBI:57856"/>
        <dbReference type="ChEBI" id="CHEBI:59789"/>
        <dbReference type="ChEBI" id="CHEBI:61961"/>
        <dbReference type="EC" id="2.1.1.354"/>
    </reaction>
</comment>
<dbReference type="STRING" id="623744.A0A553RLT1"/>
<evidence type="ECO:0000313" key="12">
    <source>
        <dbReference type="Proteomes" id="UP000316079"/>
    </source>
</evidence>
<evidence type="ECO:0000256" key="6">
    <source>
        <dbReference type="ARBA" id="ARBA00022833"/>
    </source>
</evidence>
<keyword evidence="3" id="KW-0949">S-adenosyl-L-methionine</keyword>